<dbReference type="VEuPathDB" id="FungiDB:SAPIO_CDS4599"/>
<dbReference type="Pfam" id="PF17109">
    <property type="entry name" value="Goodbye"/>
    <property type="match status" value="1"/>
</dbReference>
<evidence type="ECO:0000256" key="3">
    <source>
        <dbReference type="SAM" id="MobiDB-lite"/>
    </source>
</evidence>
<evidence type="ECO:0000259" key="5">
    <source>
        <dbReference type="Pfam" id="PF24883"/>
    </source>
</evidence>
<dbReference type="RefSeq" id="XP_016643222.1">
    <property type="nucleotide sequence ID" value="XM_016787113.1"/>
</dbReference>
<dbReference type="PANTHER" id="PTHR10039:SF17">
    <property type="entry name" value="FUNGAL STAND N-TERMINAL GOODBYE DOMAIN-CONTAINING PROTEIN-RELATED"/>
    <property type="match status" value="1"/>
</dbReference>
<evidence type="ECO:0000259" key="4">
    <source>
        <dbReference type="Pfam" id="PF17109"/>
    </source>
</evidence>
<reference evidence="6 7" key="1">
    <citation type="journal article" date="2014" name="Genome Announc.">
        <title>Draft genome sequence of the pathogenic fungus Scedosporium apiospermum.</title>
        <authorList>
            <person name="Vandeputte P."/>
            <person name="Ghamrawi S."/>
            <person name="Rechenmann M."/>
            <person name="Iltis A."/>
            <person name="Giraud S."/>
            <person name="Fleury M."/>
            <person name="Thornton C."/>
            <person name="Delhaes L."/>
            <person name="Meyer W."/>
            <person name="Papon N."/>
            <person name="Bouchara J.P."/>
        </authorList>
    </citation>
    <scope>NUCLEOTIDE SEQUENCE [LARGE SCALE GENOMIC DNA]</scope>
    <source>
        <strain evidence="6 7">IHEM 14462</strain>
    </source>
</reference>
<feature type="repeat" description="TPR" evidence="2">
    <location>
        <begin position="916"/>
        <end position="949"/>
    </location>
</feature>
<dbReference type="HOGENOM" id="CLU_001466_4_0_1"/>
<dbReference type="InterPro" id="IPR027417">
    <property type="entry name" value="P-loop_NTPase"/>
</dbReference>
<feature type="domain" description="Nephrocystin 3-like N-terminal" evidence="5">
    <location>
        <begin position="276"/>
        <end position="445"/>
    </location>
</feature>
<dbReference type="SUPFAM" id="SSF48452">
    <property type="entry name" value="TPR-like"/>
    <property type="match status" value="1"/>
</dbReference>
<gene>
    <name evidence="6" type="ORF">SAPIO_CDS4599</name>
</gene>
<dbReference type="Pfam" id="PF13181">
    <property type="entry name" value="TPR_8"/>
    <property type="match status" value="1"/>
</dbReference>
<dbReference type="PANTHER" id="PTHR10039">
    <property type="entry name" value="AMELOGENIN"/>
    <property type="match status" value="1"/>
</dbReference>
<dbReference type="EMBL" id="JOWA01000093">
    <property type="protein sequence ID" value="KEZ43423.1"/>
    <property type="molecule type" value="Genomic_DNA"/>
</dbReference>
<dbReference type="GeneID" id="27723671"/>
<evidence type="ECO:0000313" key="7">
    <source>
        <dbReference type="Proteomes" id="UP000028545"/>
    </source>
</evidence>
<dbReference type="KEGG" id="sapo:SAPIO_CDS4599"/>
<dbReference type="Pfam" id="PF24883">
    <property type="entry name" value="NPHP3_N"/>
    <property type="match status" value="1"/>
</dbReference>
<dbReference type="OMA" id="HVTPDRN"/>
<dbReference type="Proteomes" id="UP000028545">
    <property type="component" value="Unassembled WGS sequence"/>
</dbReference>
<keyword evidence="1" id="KW-0677">Repeat</keyword>
<dbReference type="InterPro" id="IPR031350">
    <property type="entry name" value="Goodbye_dom"/>
</dbReference>
<evidence type="ECO:0000256" key="2">
    <source>
        <dbReference type="PROSITE-ProRule" id="PRU00339"/>
    </source>
</evidence>
<feature type="domain" description="Fungal STAND N-terminal Goodbye" evidence="4">
    <location>
        <begin position="20"/>
        <end position="139"/>
    </location>
</feature>
<dbReference type="InterPro" id="IPR019734">
    <property type="entry name" value="TPR_rpt"/>
</dbReference>
<keyword evidence="2" id="KW-0802">TPR repeat</keyword>
<accession>A0A084G7W1</accession>
<evidence type="ECO:0000256" key="1">
    <source>
        <dbReference type="ARBA" id="ARBA00022737"/>
    </source>
</evidence>
<proteinExistence type="predicted"/>
<dbReference type="OrthoDB" id="448455at2759"/>
<dbReference type="SMART" id="SM00028">
    <property type="entry name" value="TPR"/>
    <property type="match status" value="3"/>
</dbReference>
<organism evidence="6 7">
    <name type="scientific">Pseudallescheria apiosperma</name>
    <name type="common">Scedosporium apiospermum</name>
    <dbReference type="NCBI Taxonomy" id="563466"/>
    <lineage>
        <taxon>Eukaryota</taxon>
        <taxon>Fungi</taxon>
        <taxon>Dikarya</taxon>
        <taxon>Ascomycota</taxon>
        <taxon>Pezizomycotina</taxon>
        <taxon>Sordariomycetes</taxon>
        <taxon>Hypocreomycetidae</taxon>
        <taxon>Microascales</taxon>
        <taxon>Microascaceae</taxon>
        <taxon>Scedosporium</taxon>
    </lineage>
</organism>
<name>A0A084G7W1_PSEDA</name>
<sequence>MSALSEKRGELESRFTSLVEDAYKVYLASAQDAQKDFNNPPIASANALLRLVRDQNEQFVNFRSREGKILEVVDALLKPIEVIGGIVAGAAEEAFPPGQHIFSAVMYLIGAAKDVSEMYDAILDLFTRLQDFTIRLEFYIKEEMSPQLREKVVQILAALFETLLIATEEVNRGRFKAYVRKVFGRDSKVPEALQKLESLTKGEEGLVMAETLASIKRTLSLQHRLDEKMDQMDNFLRAETREKTALTNRQKIKEILEPSVYPEDRYNSLKNSRTPGTGDWLVEDASFKSWVDGEFPFLWICGNPGTGKSYLASRLISWMEDLLSQPGDSSMHSLAYFFFRENNPETRSVNQCLRDLAYQLSEDDAFYAKEILRRLQSRDDIKTIPSAVRSLVNTPCTTDTRVRNIYIFLDGVDEAEKTDTEELLSLLAELPSKYQTTRVQIALIGRSVLTETVSICLDEDASGQQLRTIHLTPELLAQDVRMYIIDEVRRSRVLRRAVPGFREKVVEKMTKQVDGLFILARIMVSDLNRKTHPQMILESLGQFPREINGTLRKMMEQLSATLSEAHAADLNETLIWVTCAEQTLTLEQVETILELKFGDPAFNLEETLRTQFSSFFTLDREDGQTTADLYQRHNDQNLDSGPSSRNASRPPAGSNSPGRSRSPAALSNSPDLFYPSIIDFNSNKKTTTVTFFHASITEFLREDISTNVRAKTGGPAIGFDLAEARLHVLKTCLRILLEPKSFKVNPENGPMWQYATWYWQEHLVNVDKSRVSLKDKQFVGRCLYMLLTRRKNILDWTQEEESLKLFTDINMDCLQRWMSDTEVLSGLDKESQDWAIKAAAVPGGLVERIGRLYAHAWLDPDFNFYIPTMTCFQIVHSVAYIQEGHTWNDSDFKWSGIPPRSRMNRALQWSGLPKSGHSLRRVGSTYINLGLHDEALKLFNEALPLDGDMVQTCGRIAYCYMQNRQYERALVKHLMCESLEERLIETNKFTTPRERDFSKWRLYTNRFSIAKCLHKLGRVEEAIQYFQKAIISAYEPDKFEPEEAYLEVLAGHNCHELIMKLLDWMDGQPGKDRGESRLTDFLVAQASGTSDSEWIIPKTACIRGRTETMISRYEIAIDVTKRKQDIAAQLNLYLSLASLKFFSRDYTGAMAVLNEIAKIGGHPRGSVLVRTLYTLSLRSRAQVYKQMIVAAGAKSPAAQPLLKELEELQDYQLKRGQYRELPQRLNGINVNDASLYLGLLYTQMGKIADAQKLLSAIIIESIGILNDDEPQNDSHALENLSRALVAIGDVAAATALFQSMRRYADDSLGSASMQDLGSASEARNCDPFLPYCRPHPLVCLQCLNTLTTNERFYICVRSLDSFCEMCLDTLIKVEKNTTVGGNPDLVCRVDHEWFPVEPLRTTLRRGEILVGSEVKRIKDWEEAIKKKWAVNVV</sequence>
<dbReference type="InterPro" id="IPR011990">
    <property type="entry name" value="TPR-like_helical_dom_sf"/>
</dbReference>
<feature type="compositionally biased region" description="Polar residues" evidence="3">
    <location>
        <begin position="637"/>
        <end position="667"/>
    </location>
</feature>
<comment type="caution">
    <text evidence="6">The sequence shown here is derived from an EMBL/GenBank/DDBJ whole genome shotgun (WGS) entry which is preliminary data.</text>
</comment>
<protein>
    <submittedName>
        <fullName evidence="6">Nacht and tpr domain protein</fullName>
    </submittedName>
</protein>
<evidence type="ECO:0000313" key="6">
    <source>
        <dbReference type="EMBL" id="KEZ43423.1"/>
    </source>
</evidence>
<dbReference type="SUPFAM" id="SSF52540">
    <property type="entry name" value="P-loop containing nucleoside triphosphate hydrolases"/>
    <property type="match status" value="1"/>
</dbReference>
<dbReference type="Gene3D" id="1.25.40.10">
    <property type="entry name" value="Tetratricopeptide repeat domain"/>
    <property type="match status" value="2"/>
</dbReference>
<dbReference type="InterPro" id="IPR056884">
    <property type="entry name" value="NPHP3-like_N"/>
</dbReference>
<feature type="region of interest" description="Disordered" evidence="3">
    <location>
        <begin position="633"/>
        <end position="667"/>
    </location>
</feature>
<keyword evidence="7" id="KW-1185">Reference proteome</keyword>
<dbReference type="PROSITE" id="PS50005">
    <property type="entry name" value="TPR"/>
    <property type="match status" value="1"/>
</dbReference>
<dbReference type="Gene3D" id="3.40.50.300">
    <property type="entry name" value="P-loop containing nucleotide triphosphate hydrolases"/>
    <property type="match status" value="1"/>
</dbReference>